<name>A0A0D5CFA0_9MICO</name>
<evidence type="ECO:0000313" key="2">
    <source>
        <dbReference type="EMBL" id="RIJ04210.1"/>
    </source>
</evidence>
<sequence length="132" mass="13984">MTWPALHITRSVDADMASVVAVAGDPARLPEWAAGVSAGIRLEGGRWLSDSPMGSIEIAFTGPRELGILDHDVTLPDGTVVRNPLRVLPNDDGSEVVFTLFRRPGMTDIALAEDAALVAEDLDRLAALVARG</sequence>
<dbReference type="SUPFAM" id="SSF55961">
    <property type="entry name" value="Bet v1-like"/>
    <property type="match status" value="1"/>
</dbReference>
<dbReference type="RefSeq" id="WP_045526333.1">
    <property type="nucleotide sequence ID" value="NZ_CP011043.1"/>
</dbReference>
<dbReference type="HOGENOM" id="CLU_132537_0_0_11"/>
<accession>A0A0D5CFA0</accession>
<reference evidence="1 3" key="1">
    <citation type="journal article" date="2015" name="Genome Announc.">
        <title>Complete Genome Sequence of Clavibacter michiganensis subsp. insidiosus R1-1 Using PacBio Single-Molecule Real-Time Technology.</title>
        <authorList>
            <person name="Lu Y."/>
            <person name="Samac D.A."/>
            <person name="Glazebrook J."/>
            <person name="Ishimaru C.A."/>
        </authorList>
    </citation>
    <scope>NUCLEOTIDE SEQUENCE [LARGE SCALE GENOMIC DNA]</scope>
    <source>
        <strain evidence="1 3">R1-1</strain>
    </source>
</reference>
<dbReference type="Proteomes" id="UP000266634">
    <property type="component" value="Unassembled WGS sequence"/>
</dbReference>
<dbReference type="EMBL" id="QWEA01001219">
    <property type="protein sequence ID" value="RIJ04210.1"/>
    <property type="molecule type" value="Genomic_DNA"/>
</dbReference>
<dbReference type="Proteomes" id="UP000032604">
    <property type="component" value="Chromosome"/>
</dbReference>
<evidence type="ECO:0000313" key="3">
    <source>
        <dbReference type="Proteomes" id="UP000032604"/>
    </source>
</evidence>
<protein>
    <submittedName>
        <fullName evidence="1">Polyketide cyclase</fullName>
    </submittedName>
    <submittedName>
        <fullName evidence="2">SRPBCC family protein</fullName>
    </submittedName>
</protein>
<dbReference type="Gene3D" id="3.30.530.20">
    <property type="match status" value="1"/>
</dbReference>
<dbReference type="AlphaFoldDB" id="A0A0D5CFA0"/>
<proteinExistence type="predicted"/>
<dbReference type="EMBL" id="CP011043">
    <property type="protein sequence ID" value="AJW77964.1"/>
    <property type="molecule type" value="Genomic_DNA"/>
</dbReference>
<dbReference type="KEGG" id="cmh:VO01_01365"/>
<reference evidence="2 4" key="2">
    <citation type="submission" date="2018-08" db="EMBL/GenBank/DDBJ databases">
        <title>Genome Sequence of Clavibacter michiganensis Subspecies type strains, and the Atypical Peach-Colored Strains Isolated from Tomato.</title>
        <authorList>
            <person name="Osdaghi E."/>
            <person name="Portier P."/>
            <person name="Briand M."/>
            <person name="Jacques M.-A."/>
        </authorList>
    </citation>
    <scope>NUCLEOTIDE SEQUENCE [LARGE SCALE GENOMIC DNA]</scope>
    <source>
        <strain evidence="2 4">CFBP 6488</strain>
    </source>
</reference>
<evidence type="ECO:0000313" key="1">
    <source>
        <dbReference type="EMBL" id="AJW77964.1"/>
    </source>
</evidence>
<dbReference type="InterPro" id="IPR023393">
    <property type="entry name" value="START-like_dom_sf"/>
</dbReference>
<gene>
    <name evidence="2" type="ORF">DZF93_17745</name>
    <name evidence="1" type="ORF">VO01_01365</name>
</gene>
<dbReference type="OrthoDB" id="880456at2"/>
<evidence type="ECO:0000313" key="4">
    <source>
        <dbReference type="Proteomes" id="UP000266634"/>
    </source>
</evidence>
<dbReference type="PATRIC" id="fig|33014.5.peg.292"/>
<organism evidence="1 3">
    <name type="scientific">Clavibacter michiganensis subsp. insidiosus</name>
    <dbReference type="NCBI Taxonomy" id="33014"/>
    <lineage>
        <taxon>Bacteria</taxon>
        <taxon>Bacillati</taxon>
        <taxon>Actinomycetota</taxon>
        <taxon>Actinomycetes</taxon>
        <taxon>Micrococcales</taxon>
        <taxon>Microbacteriaceae</taxon>
        <taxon>Clavibacter</taxon>
    </lineage>
</organism>